<dbReference type="PANTHER" id="PTHR47165:SF4">
    <property type="entry name" value="OS03G0429900 PROTEIN"/>
    <property type="match status" value="1"/>
</dbReference>
<dbReference type="InterPro" id="IPR012340">
    <property type="entry name" value="NA-bd_OB-fold"/>
</dbReference>
<sequence length="254" mass="29356">MANEGNPRPTLIRNIRPFSLTLKVRVRVSRMWRPRRFQSDIYDGLHYLLIDEMGDTIHAKIDESDYPHIANTMQQGGIYDISVFHTRRDPSKCKVANHEVQLCFNESTKFELVENVVPPIPEYSFHLLEFNELAPQVQQQPLLIDIYGCIKSATPEYQVPIKDTDKMESKLELIVENLRREDLKIFLWGDAARKFNLDSIGASGSAILALITSLRVTKFRRKNLIYHITFLHQSMPELVLNNLISSVRLAYLTS</sequence>
<evidence type="ECO:0000313" key="3">
    <source>
        <dbReference type="Proteomes" id="UP000238479"/>
    </source>
</evidence>
<name>A0A2P6RVK2_ROSCH</name>
<dbReference type="Gene3D" id="2.40.50.140">
    <property type="entry name" value="Nucleic acid-binding proteins"/>
    <property type="match status" value="2"/>
</dbReference>
<dbReference type="SUPFAM" id="SSF50249">
    <property type="entry name" value="Nucleic acid-binding proteins"/>
    <property type="match status" value="2"/>
</dbReference>
<protein>
    <submittedName>
        <fullName evidence="2">Putative nucleic acid-binding protein</fullName>
    </submittedName>
</protein>
<dbReference type="InterPro" id="IPR003871">
    <property type="entry name" value="RFA1B/D_OB_1st"/>
</dbReference>
<gene>
    <name evidence="2" type="ORF">RchiOBHm_Chr2g0133271</name>
</gene>
<organism evidence="2 3">
    <name type="scientific">Rosa chinensis</name>
    <name type="common">China rose</name>
    <dbReference type="NCBI Taxonomy" id="74649"/>
    <lineage>
        <taxon>Eukaryota</taxon>
        <taxon>Viridiplantae</taxon>
        <taxon>Streptophyta</taxon>
        <taxon>Embryophyta</taxon>
        <taxon>Tracheophyta</taxon>
        <taxon>Spermatophyta</taxon>
        <taxon>Magnoliopsida</taxon>
        <taxon>eudicotyledons</taxon>
        <taxon>Gunneridae</taxon>
        <taxon>Pentapetalae</taxon>
        <taxon>rosids</taxon>
        <taxon>fabids</taxon>
        <taxon>Rosales</taxon>
        <taxon>Rosaceae</taxon>
        <taxon>Rosoideae</taxon>
        <taxon>Rosoideae incertae sedis</taxon>
        <taxon>Rosa</taxon>
    </lineage>
</organism>
<dbReference type="PANTHER" id="PTHR47165">
    <property type="entry name" value="OS03G0429900 PROTEIN"/>
    <property type="match status" value="1"/>
</dbReference>
<evidence type="ECO:0000259" key="1">
    <source>
        <dbReference type="Pfam" id="PF02721"/>
    </source>
</evidence>
<dbReference type="EMBL" id="PDCK01000040">
    <property type="protein sequence ID" value="PRQ50446.1"/>
    <property type="molecule type" value="Genomic_DNA"/>
</dbReference>
<reference evidence="2 3" key="1">
    <citation type="journal article" date="2018" name="Nat. Genet.">
        <title>The Rosa genome provides new insights in the design of modern roses.</title>
        <authorList>
            <person name="Bendahmane M."/>
        </authorList>
    </citation>
    <scope>NUCLEOTIDE SEQUENCE [LARGE SCALE GENOMIC DNA]</scope>
    <source>
        <strain evidence="3">cv. Old Blush</strain>
    </source>
</reference>
<feature type="domain" description="Replication protein A 70 kDa DNA-binding subunit B/D first OB fold" evidence="1">
    <location>
        <begin position="12"/>
        <end position="110"/>
    </location>
</feature>
<dbReference type="OMA" id="ARIWECT"/>
<accession>A0A2P6RVK2</accession>
<dbReference type="AlphaFoldDB" id="A0A2P6RVK2"/>
<comment type="caution">
    <text evidence="2">The sequence shown here is derived from an EMBL/GenBank/DDBJ whole genome shotgun (WGS) entry which is preliminary data.</text>
</comment>
<evidence type="ECO:0000313" key="2">
    <source>
        <dbReference type="EMBL" id="PRQ50446.1"/>
    </source>
</evidence>
<dbReference type="Proteomes" id="UP000238479">
    <property type="component" value="Chromosome 2"/>
</dbReference>
<proteinExistence type="predicted"/>
<dbReference type="Pfam" id="PF02721">
    <property type="entry name" value="DUF223"/>
    <property type="match status" value="1"/>
</dbReference>
<dbReference type="Gramene" id="PRQ50446">
    <property type="protein sequence ID" value="PRQ50446"/>
    <property type="gene ID" value="RchiOBHm_Chr2g0133271"/>
</dbReference>
<dbReference type="STRING" id="74649.A0A2P6RVK2"/>
<dbReference type="CDD" id="cd04480">
    <property type="entry name" value="RPA1_DBD_A_like"/>
    <property type="match status" value="1"/>
</dbReference>
<keyword evidence="3" id="KW-1185">Reference proteome</keyword>